<dbReference type="AlphaFoldDB" id="A0A371DG28"/>
<protein>
    <submittedName>
        <fullName evidence="2">Uncharacterized protein</fullName>
    </submittedName>
</protein>
<accession>A0A371DG28</accession>
<proteinExistence type="predicted"/>
<evidence type="ECO:0000256" key="1">
    <source>
        <dbReference type="SAM" id="MobiDB-lite"/>
    </source>
</evidence>
<feature type="region of interest" description="Disordered" evidence="1">
    <location>
        <begin position="16"/>
        <end position="45"/>
    </location>
</feature>
<evidence type="ECO:0000313" key="2">
    <source>
        <dbReference type="EMBL" id="RDX51463.1"/>
    </source>
</evidence>
<organism evidence="2 3">
    <name type="scientific">Lentinus brumalis</name>
    <dbReference type="NCBI Taxonomy" id="2498619"/>
    <lineage>
        <taxon>Eukaryota</taxon>
        <taxon>Fungi</taxon>
        <taxon>Dikarya</taxon>
        <taxon>Basidiomycota</taxon>
        <taxon>Agaricomycotina</taxon>
        <taxon>Agaricomycetes</taxon>
        <taxon>Polyporales</taxon>
        <taxon>Polyporaceae</taxon>
        <taxon>Lentinus</taxon>
    </lineage>
</organism>
<feature type="compositionally biased region" description="Gly residues" evidence="1">
    <location>
        <begin position="28"/>
        <end position="38"/>
    </location>
</feature>
<gene>
    <name evidence="2" type="ORF">OH76DRAFT_292741</name>
</gene>
<name>A0A371DG28_9APHY</name>
<reference evidence="2 3" key="1">
    <citation type="journal article" date="2018" name="Biotechnol. Biofuels">
        <title>Integrative visual omics of the white-rot fungus Polyporus brumalis exposes the biotechnological potential of its oxidative enzymes for delignifying raw plant biomass.</title>
        <authorList>
            <person name="Miyauchi S."/>
            <person name="Rancon A."/>
            <person name="Drula E."/>
            <person name="Hage H."/>
            <person name="Chaduli D."/>
            <person name="Favel A."/>
            <person name="Grisel S."/>
            <person name="Henrissat B."/>
            <person name="Herpoel-Gimbert I."/>
            <person name="Ruiz-Duenas F.J."/>
            <person name="Chevret D."/>
            <person name="Hainaut M."/>
            <person name="Lin J."/>
            <person name="Wang M."/>
            <person name="Pangilinan J."/>
            <person name="Lipzen A."/>
            <person name="Lesage-Meessen L."/>
            <person name="Navarro D."/>
            <person name="Riley R."/>
            <person name="Grigoriev I.V."/>
            <person name="Zhou S."/>
            <person name="Raouche S."/>
            <person name="Rosso M.N."/>
        </authorList>
    </citation>
    <scope>NUCLEOTIDE SEQUENCE [LARGE SCALE GENOMIC DNA]</scope>
    <source>
        <strain evidence="2 3">BRFM 1820</strain>
    </source>
</reference>
<dbReference type="EMBL" id="KZ857394">
    <property type="protein sequence ID" value="RDX51463.1"/>
    <property type="molecule type" value="Genomic_DNA"/>
</dbReference>
<dbReference type="Proteomes" id="UP000256964">
    <property type="component" value="Unassembled WGS sequence"/>
</dbReference>
<sequence length="79" mass="8911">MKLSFVRRYNDWRSKHESPACTEDVERGGGVGRNGGGERGGRPARATRRWWMQDRLTRASSRFTSLGHSRSAYVSAPAE</sequence>
<keyword evidence="3" id="KW-1185">Reference proteome</keyword>
<evidence type="ECO:0000313" key="3">
    <source>
        <dbReference type="Proteomes" id="UP000256964"/>
    </source>
</evidence>